<accession>A0A967EFG3</accession>
<sequence length="244" mass="25549">MQMRFILGMTAVVALTACSPSIPDSGGGVGFGDYTEFEAQRQAREAQLTGAAVPAPNAVSSETLDGAAVTALPGDASDLAAETRAALAERDGNSGQPVVHASPDNPAPQTVTSTTGISEETNFDAVSGERSIESDAALIARNRAQYQVVQPQALPQRSGNAAPNIVQYALESTHPIGTQVFRRPGFNKDTRFQRACAKYASPDQAQIAFMAKGGPQRDRLGVDPDGDGYACGWDPRPFRKAIGG</sequence>
<dbReference type="EMBL" id="JAAORB010000005">
    <property type="protein sequence ID" value="NHQ73786.1"/>
    <property type="molecule type" value="Genomic_DNA"/>
</dbReference>
<keyword evidence="3" id="KW-1185">Reference proteome</keyword>
<evidence type="ECO:0000313" key="3">
    <source>
        <dbReference type="Proteomes" id="UP000639775"/>
    </source>
</evidence>
<gene>
    <name evidence="2" type="ORF">HAT86_04800</name>
</gene>
<feature type="region of interest" description="Disordered" evidence="1">
    <location>
        <begin position="87"/>
        <end position="114"/>
    </location>
</feature>
<dbReference type="AlphaFoldDB" id="A0A967EFG3"/>
<comment type="caution">
    <text evidence="2">The sequence shown here is derived from an EMBL/GenBank/DDBJ whole genome shotgun (WGS) entry which is preliminary data.</text>
</comment>
<evidence type="ECO:0000256" key="1">
    <source>
        <dbReference type="SAM" id="MobiDB-lite"/>
    </source>
</evidence>
<evidence type="ECO:0008006" key="4">
    <source>
        <dbReference type="Google" id="ProtNLM"/>
    </source>
</evidence>
<proteinExistence type="predicted"/>
<name>A0A967EFG3_9RHOB</name>
<organism evidence="2 3">
    <name type="scientific">Roseovarius gahaiensis</name>
    <dbReference type="NCBI Taxonomy" id="2716691"/>
    <lineage>
        <taxon>Bacteria</taxon>
        <taxon>Pseudomonadati</taxon>
        <taxon>Pseudomonadota</taxon>
        <taxon>Alphaproteobacteria</taxon>
        <taxon>Rhodobacterales</taxon>
        <taxon>Roseobacteraceae</taxon>
        <taxon>Roseovarius</taxon>
    </lineage>
</organism>
<evidence type="ECO:0000313" key="2">
    <source>
        <dbReference type="EMBL" id="NHQ73786.1"/>
    </source>
</evidence>
<dbReference type="PROSITE" id="PS51257">
    <property type="entry name" value="PROKAR_LIPOPROTEIN"/>
    <property type="match status" value="1"/>
</dbReference>
<dbReference type="Proteomes" id="UP000639775">
    <property type="component" value="Unassembled WGS sequence"/>
</dbReference>
<protein>
    <recommendedName>
        <fullName evidence="4">Excalibur calcium-binding domain-containing protein</fullName>
    </recommendedName>
</protein>
<reference evidence="2" key="1">
    <citation type="submission" date="2020-03" db="EMBL/GenBank/DDBJ databases">
        <title>Roseovarius gahaiensis sp. nov., isolated from Gahai Saline Lake, China.</title>
        <authorList>
            <person name="Sun X."/>
        </authorList>
    </citation>
    <scope>NUCLEOTIDE SEQUENCE</scope>
    <source>
        <strain evidence="2">GH877</strain>
    </source>
</reference>